<evidence type="ECO:0000313" key="2">
    <source>
        <dbReference type="Proteomes" id="UP000054988"/>
    </source>
</evidence>
<dbReference type="EMBL" id="LATX01002035">
    <property type="protein sequence ID" value="KTB34797.1"/>
    <property type="molecule type" value="Genomic_DNA"/>
</dbReference>
<gene>
    <name evidence="1" type="ORF">WG66_12627</name>
</gene>
<comment type="caution">
    <text evidence="1">The sequence shown here is derived from an EMBL/GenBank/DDBJ whole genome shotgun (WGS) entry which is preliminary data.</text>
</comment>
<proteinExistence type="predicted"/>
<dbReference type="Proteomes" id="UP000054988">
    <property type="component" value="Unassembled WGS sequence"/>
</dbReference>
<evidence type="ECO:0000313" key="1">
    <source>
        <dbReference type="EMBL" id="KTB34797.1"/>
    </source>
</evidence>
<sequence length="39" mass="4310">MLFFVSYDASSLLDFYLSGVTQDQSPGSESEGAELLEYI</sequence>
<accession>A0A0W0FEP6</accession>
<reference evidence="1 2" key="1">
    <citation type="submission" date="2015-12" db="EMBL/GenBank/DDBJ databases">
        <title>Draft genome sequence of Moniliophthora roreri, the causal agent of frosty pod rot of cacao.</title>
        <authorList>
            <person name="Aime M.C."/>
            <person name="Diaz-Valderrama J.R."/>
            <person name="Kijpornyongpan T."/>
            <person name="Phillips-Mora W."/>
        </authorList>
    </citation>
    <scope>NUCLEOTIDE SEQUENCE [LARGE SCALE GENOMIC DNA]</scope>
    <source>
        <strain evidence="1 2">MCA 2952</strain>
    </source>
</reference>
<protein>
    <submittedName>
        <fullName evidence="1">Uncharacterized protein</fullName>
    </submittedName>
</protein>
<dbReference type="AlphaFoldDB" id="A0A0W0FEP6"/>
<name>A0A0W0FEP6_MONRR</name>
<organism evidence="1 2">
    <name type="scientific">Moniliophthora roreri</name>
    <name type="common">Frosty pod rot fungus</name>
    <name type="synonym">Monilia roreri</name>
    <dbReference type="NCBI Taxonomy" id="221103"/>
    <lineage>
        <taxon>Eukaryota</taxon>
        <taxon>Fungi</taxon>
        <taxon>Dikarya</taxon>
        <taxon>Basidiomycota</taxon>
        <taxon>Agaricomycotina</taxon>
        <taxon>Agaricomycetes</taxon>
        <taxon>Agaricomycetidae</taxon>
        <taxon>Agaricales</taxon>
        <taxon>Marasmiineae</taxon>
        <taxon>Marasmiaceae</taxon>
        <taxon>Moniliophthora</taxon>
    </lineage>
</organism>